<evidence type="ECO:0000256" key="1">
    <source>
        <dbReference type="SAM" id="MobiDB-lite"/>
    </source>
</evidence>
<dbReference type="InterPro" id="IPR011855">
    <property type="entry name" value="Phgtail_TP901_1"/>
</dbReference>
<feature type="compositionally biased region" description="Basic and acidic residues" evidence="1">
    <location>
        <begin position="32"/>
        <end position="42"/>
    </location>
</feature>
<dbReference type="AlphaFoldDB" id="A0A7Y3RMU7"/>
<comment type="caution">
    <text evidence="2">The sequence shown here is derived from an EMBL/GenBank/DDBJ whole genome shotgun (WGS) entry which is preliminary data.</text>
</comment>
<dbReference type="Proteomes" id="UP000536835">
    <property type="component" value="Unassembled WGS sequence"/>
</dbReference>
<accession>A0A7Y3RMU7</accession>
<protein>
    <recommendedName>
        <fullName evidence="4">Phage tail protein</fullName>
    </recommendedName>
</protein>
<organism evidence="2 3">
    <name type="scientific">Parvularcula mediterranea</name>
    <dbReference type="NCBI Taxonomy" id="2732508"/>
    <lineage>
        <taxon>Bacteria</taxon>
        <taxon>Pseudomonadati</taxon>
        <taxon>Pseudomonadota</taxon>
        <taxon>Alphaproteobacteria</taxon>
        <taxon>Parvularculales</taxon>
        <taxon>Parvularculaceae</taxon>
        <taxon>Parvularcula</taxon>
    </lineage>
</organism>
<name>A0A7Y3RMU7_9PROT</name>
<dbReference type="RefSeq" id="WP_173199969.1">
    <property type="nucleotide sequence ID" value="NZ_JABFCX010000003.1"/>
</dbReference>
<proteinExistence type="predicted"/>
<dbReference type="PRINTS" id="PR01996">
    <property type="entry name" value="MTP1FAMILY"/>
</dbReference>
<evidence type="ECO:0000313" key="3">
    <source>
        <dbReference type="Proteomes" id="UP000536835"/>
    </source>
</evidence>
<dbReference type="InterPro" id="IPR022344">
    <property type="entry name" value="GTA_major-tail"/>
</dbReference>
<dbReference type="EMBL" id="JABFCX010000003">
    <property type="protein sequence ID" value="NNU16983.1"/>
    <property type="molecule type" value="Genomic_DNA"/>
</dbReference>
<reference evidence="2 3" key="1">
    <citation type="submission" date="2020-05" db="EMBL/GenBank/DDBJ databases">
        <title>Parvularcula mediterraneae sp. nov., isolated from polypropylene straw from shallow seawater of the seashore of Laganas in Zakynthos island, Greece.</title>
        <authorList>
            <person name="Szabo I."/>
            <person name="Al-Omari J."/>
            <person name="Rado J."/>
            <person name="Szerdahelyi G.S."/>
        </authorList>
    </citation>
    <scope>NUCLEOTIDE SEQUENCE [LARGE SCALE GENOMIC DNA]</scope>
    <source>
        <strain evidence="2 3">ZS-1/3</strain>
    </source>
</reference>
<sequence length="134" mass="14338">MSAQAADLALLSVGEGTEQVPVAGLTRRSLRLDRRPGDRTTRDGAGWQEAEALTGPASAELRGEGVFLSGTAMDFIRTVFLEGESEVFALASGGGEWRGRFLVRQLSFDGKAEDEMRFSIRLTSTGPVAFSPSN</sequence>
<feature type="region of interest" description="Disordered" evidence="1">
    <location>
        <begin position="32"/>
        <end position="55"/>
    </location>
</feature>
<evidence type="ECO:0000313" key="2">
    <source>
        <dbReference type="EMBL" id="NNU16983.1"/>
    </source>
</evidence>
<dbReference type="Pfam" id="PF06199">
    <property type="entry name" value="Phage_tail_2"/>
    <property type="match status" value="1"/>
</dbReference>
<keyword evidence="3" id="KW-1185">Reference proteome</keyword>
<gene>
    <name evidence="2" type="ORF">HK107_11695</name>
</gene>
<evidence type="ECO:0008006" key="4">
    <source>
        <dbReference type="Google" id="ProtNLM"/>
    </source>
</evidence>